<sequence length="400" mass="45846">MEPSPRIQRCQDSSTPEKITDKFAFRLELGQTIPGFADTDKTYVGVRFSEHMRRAFPTTAVLYRGKLSFLPPTSPSRQENDLMFWLQTHRLCSDLTEAKKQESKTRKSLEAAANMNNEGINYDGISDDEYHDAVDHDFDAFDAPLSPPPNFQQRRSTQYAGSLMGEYQHYREEDDDDDEEIDDFDFESKRDKMVTLHYSEGKYALKRAIKYILTKPRYDRTTLPDEISGIKAPPPPPITNEVVNTQMLPTSTPTALKKGGTFEFQYDDDIIAGDEIIDGLQNDIEIDEEESDYENDSDETRMKNFKVDGFHTLKSLLFYLPEVCHPDTVRVLSVAHVFCTLCHMANENSLRFVQEEVFLDGDETTSDCRIMNLEDAEVEELESDLDEAEAMAYSERESSD</sequence>
<dbReference type="WBParaSite" id="PS1159_v2.g11604.t1">
    <property type="protein sequence ID" value="PS1159_v2.g11604.t1"/>
    <property type="gene ID" value="PS1159_v2.g11604"/>
</dbReference>
<accession>A0AC35EXA8</accession>
<protein>
    <submittedName>
        <fullName evidence="2">Condensin complex subunit 2</fullName>
    </submittedName>
</protein>
<reference evidence="2" key="1">
    <citation type="submission" date="2022-11" db="UniProtKB">
        <authorList>
            <consortium name="WormBaseParasite"/>
        </authorList>
    </citation>
    <scope>IDENTIFICATION</scope>
</reference>
<dbReference type="Proteomes" id="UP000887580">
    <property type="component" value="Unplaced"/>
</dbReference>
<evidence type="ECO:0000313" key="2">
    <source>
        <dbReference type="WBParaSite" id="PS1159_v2.g11604.t1"/>
    </source>
</evidence>
<proteinExistence type="predicted"/>
<name>A0AC35EXA8_9BILA</name>
<evidence type="ECO:0000313" key="1">
    <source>
        <dbReference type="Proteomes" id="UP000887580"/>
    </source>
</evidence>
<organism evidence="1 2">
    <name type="scientific">Panagrolaimus sp. PS1159</name>
    <dbReference type="NCBI Taxonomy" id="55785"/>
    <lineage>
        <taxon>Eukaryota</taxon>
        <taxon>Metazoa</taxon>
        <taxon>Ecdysozoa</taxon>
        <taxon>Nematoda</taxon>
        <taxon>Chromadorea</taxon>
        <taxon>Rhabditida</taxon>
        <taxon>Tylenchina</taxon>
        <taxon>Panagrolaimomorpha</taxon>
        <taxon>Panagrolaimoidea</taxon>
        <taxon>Panagrolaimidae</taxon>
        <taxon>Panagrolaimus</taxon>
    </lineage>
</organism>